<dbReference type="SUPFAM" id="SSF103473">
    <property type="entry name" value="MFS general substrate transporter"/>
    <property type="match status" value="1"/>
</dbReference>
<feature type="transmembrane region" description="Helical" evidence="6">
    <location>
        <begin position="386"/>
        <end position="403"/>
    </location>
</feature>
<dbReference type="InterPro" id="IPR005829">
    <property type="entry name" value="Sugar_transporter_CS"/>
</dbReference>
<evidence type="ECO:0000256" key="1">
    <source>
        <dbReference type="ARBA" id="ARBA00004141"/>
    </source>
</evidence>
<dbReference type="OrthoDB" id="3936150at2759"/>
<keyword evidence="2 6" id="KW-0812">Transmembrane</keyword>
<feature type="transmembrane region" description="Helical" evidence="6">
    <location>
        <begin position="272"/>
        <end position="294"/>
    </location>
</feature>
<comment type="caution">
    <text evidence="8">The sequence shown here is derived from an EMBL/GenBank/DDBJ whole genome shotgun (WGS) entry which is preliminary data.</text>
</comment>
<dbReference type="InterPro" id="IPR036259">
    <property type="entry name" value="MFS_trans_sf"/>
</dbReference>
<feature type="domain" description="Major facilitator superfamily (MFS) profile" evidence="7">
    <location>
        <begin position="81"/>
        <end position="580"/>
    </location>
</feature>
<proteinExistence type="predicted"/>
<name>A0A8T2RH70_CERRI</name>
<evidence type="ECO:0000259" key="7">
    <source>
        <dbReference type="PROSITE" id="PS50850"/>
    </source>
</evidence>
<evidence type="ECO:0000256" key="5">
    <source>
        <dbReference type="SAM" id="MobiDB-lite"/>
    </source>
</evidence>
<feature type="transmembrane region" description="Helical" evidence="6">
    <location>
        <begin position="214"/>
        <end position="234"/>
    </location>
</feature>
<dbReference type="PANTHER" id="PTHR24064">
    <property type="entry name" value="SOLUTE CARRIER FAMILY 22 MEMBER"/>
    <property type="match status" value="1"/>
</dbReference>
<feature type="transmembrane region" description="Helical" evidence="6">
    <location>
        <begin position="492"/>
        <end position="515"/>
    </location>
</feature>
<evidence type="ECO:0000313" key="8">
    <source>
        <dbReference type="EMBL" id="KAH7295749.1"/>
    </source>
</evidence>
<keyword evidence="9" id="KW-1185">Reference proteome</keyword>
<feature type="compositionally biased region" description="Basic and acidic residues" evidence="5">
    <location>
        <begin position="1"/>
        <end position="11"/>
    </location>
</feature>
<feature type="transmembrane region" description="Helical" evidence="6">
    <location>
        <begin position="527"/>
        <end position="549"/>
    </location>
</feature>
<feature type="transmembrane region" description="Helical" evidence="6">
    <location>
        <begin position="443"/>
        <end position="462"/>
    </location>
</feature>
<feature type="region of interest" description="Disordered" evidence="5">
    <location>
        <begin position="1"/>
        <end position="48"/>
    </location>
</feature>
<dbReference type="InterPro" id="IPR020846">
    <property type="entry name" value="MFS_dom"/>
</dbReference>
<dbReference type="Pfam" id="PF00083">
    <property type="entry name" value="Sugar_tr"/>
    <property type="match status" value="1"/>
</dbReference>
<dbReference type="InterPro" id="IPR005828">
    <property type="entry name" value="MFS_sugar_transport-like"/>
</dbReference>
<protein>
    <recommendedName>
        <fullName evidence="7">Major facilitator superfamily (MFS) profile domain-containing protein</fullName>
    </recommendedName>
</protein>
<keyword evidence="4 6" id="KW-0472">Membrane</keyword>
<evidence type="ECO:0000256" key="6">
    <source>
        <dbReference type="SAM" id="Phobius"/>
    </source>
</evidence>
<evidence type="ECO:0000256" key="4">
    <source>
        <dbReference type="ARBA" id="ARBA00023136"/>
    </source>
</evidence>
<dbReference type="AlphaFoldDB" id="A0A8T2RH70"/>
<accession>A0A8T2RH70</accession>
<reference evidence="8 9" key="1">
    <citation type="submission" date="2021-08" db="EMBL/GenBank/DDBJ databases">
        <title>WGS assembly of Ceratopteris richardii.</title>
        <authorList>
            <person name="Marchant D.B."/>
            <person name="Chen G."/>
            <person name="Jenkins J."/>
            <person name="Shu S."/>
            <person name="Leebens-Mack J."/>
            <person name="Grimwood J."/>
            <person name="Schmutz J."/>
            <person name="Soltis P."/>
            <person name="Soltis D."/>
            <person name="Chen Z.-H."/>
        </authorList>
    </citation>
    <scope>NUCLEOTIDE SEQUENCE [LARGE SCALE GENOMIC DNA]</scope>
    <source>
        <strain evidence="8">Whitten #5841</strain>
        <tissue evidence="8">Leaf</tissue>
    </source>
</reference>
<organism evidence="8 9">
    <name type="scientific">Ceratopteris richardii</name>
    <name type="common">Triangle waterfern</name>
    <dbReference type="NCBI Taxonomy" id="49495"/>
    <lineage>
        <taxon>Eukaryota</taxon>
        <taxon>Viridiplantae</taxon>
        <taxon>Streptophyta</taxon>
        <taxon>Embryophyta</taxon>
        <taxon>Tracheophyta</taxon>
        <taxon>Polypodiopsida</taxon>
        <taxon>Polypodiidae</taxon>
        <taxon>Polypodiales</taxon>
        <taxon>Pteridineae</taxon>
        <taxon>Pteridaceae</taxon>
        <taxon>Parkerioideae</taxon>
        <taxon>Ceratopteris</taxon>
    </lineage>
</organism>
<dbReference type="PROSITE" id="PS00216">
    <property type="entry name" value="SUGAR_TRANSPORT_1"/>
    <property type="match status" value="1"/>
</dbReference>
<dbReference type="PROSITE" id="PS50850">
    <property type="entry name" value="MFS"/>
    <property type="match status" value="1"/>
</dbReference>
<feature type="transmembrane region" description="Helical" evidence="6">
    <location>
        <begin position="415"/>
        <end position="436"/>
    </location>
</feature>
<feature type="transmembrane region" description="Helical" evidence="6">
    <location>
        <begin position="246"/>
        <end position="266"/>
    </location>
</feature>
<dbReference type="EMBL" id="CM035432">
    <property type="protein sequence ID" value="KAH7295749.1"/>
    <property type="molecule type" value="Genomic_DNA"/>
</dbReference>
<dbReference type="GO" id="GO:0016020">
    <property type="term" value="C:membrane"/>
    <property type="evidence" value="ECO:0007669"/>
    <property type="project" value="UniProtKB-SubCell"/>
</dbReference>
<evidence type="ECO:0000256" key="2">
    <source>
        <dbReference type="ARBA" id="ARBA00022692"/>
    </source>
</evidence>
<dbReference type="OMA" id="RIIYCTL"/>
<keyword evidence="3 6" id="KW-1133">Transmembrane helix</keyword>
<dbReference type="Proteomes" id="UP000825935">
    <property type="component" value="Chromosome 27"/>
</dbReference>
<gene>
    <name evidence="8" type="ORF">KP509_27G064100</name>
</gene>
<evidence type="ECO:0000256" key="3">
    <source>
        <dbReference type="ARBA" id="ARBA00022989"/>
    </source>
</evidence>
<sequence>MGPATDVREPLLPELATSRGSAEADDATAPAQLPTSKHAHGSGEDSDLHSPLWPDRFRHGLSIDDVLTTWAGEFGFAQFIHFMFASFAWTLEALQTMLMIFADKTPTWKCIATADSKSSCLPSSSLCSLDSSLWEWVGGIHQSTVSEWELICGEEYKVGLVQSAFFLGALLGAGLFGHLSDSRLGRKGTLVLVCILNSLTGILTGFAPNYWVYFALRMATGISAGSLGLSSFVLATEPIGPSKRGAVGMSTFYFFSGGIMLLSGLALLTPSWRQLCIVSSIPSLVYGILVVFFLEESPRWYLVQGRVNDAMKVLASIARWNGKFIPEDITVTIEKEEDDIEGSIQHEQEDLQGESVPKLQNSQVTHHQASGTIFDVFRVHPTRIRMFIMTFIWLFVAVVYYGVSLNVSNLGTNLYLSVLLNALAEMPAFVLTAICLEKYGRKRVLIFALLLGAVCCLLGSLVPEHEENGVSNYHLTLSVQDFVLSKTVNGSVMRLVCGMVAIFAMAGAYNLLYIYTAELFPTVVRNAALGFTSQAAQIGAIVAPMVVVLGKLHGSIPFASFSVVSFLGGLIVFKLPETLHRPLYETFEGLQRSERIRN</sequence>
<feature type="transmembrane region" description="Helical" evidence="6">
    <location>
        <begin position="159"/>
        <end position="177"/>
    </location>
</feature>
<dbReference type="GO" id="GO:0022857">
    <property type="term" value="F:transmembrane transporter activity"/>
    <property type="evidence" value="ECO:0007669"/>
    <property type="project" value="InterPro"/>
</dbReference>
<feature type="transmembrane region" description="Helical" evidence="6">
    <location>
        <begin position="189"/>
        <end position="208"/>
    </location>
</feature>
<evidence type="ECO:0000313" key="9">
    <source>
        <dbReference type="Proteomes" id="UP000825935"/>
    </source>
</evidence>
<feature type="transmembrane region" description="Helical" evidence="6">
    <location>
        <begin position="555"/>
        <end position="573"/>
    </location>
</feature>
<dbReference type="Gene3D" id="1.20.1250.20">
    <property type="entry name" value="MFS general substrate transporter like domains"/>
    <property type="match status" value="1"/>
</dbReference>
<comment type="subcellular location">
    <subcellularLocation>
        <location evidence="1">Membrane</location>
        <topology evidence="1">Multi-pass membrane protein</topology>
    </subcellularLocation>
</comment>